<organism evidence="3 4">
    <name type="scientific">Helobdella robusta</name>
    <name type="common">Californian leech</name>
    <dbReference type="NCBI Taxonomy" id="6412"/>
    <lineage>
        <taxon>Eukaryota</taxon>
        <taxon>Metazoa</taxon>
        <taxon>Spiralia</taxon>
        <taxon>Lophotrochozoa</taxon>
        <taxon>Annelida</taxon>
        <taxon>Clitellata</taxon>
        <taxon>Hirudinea</taxon>
        <taxon>Rhynchobdellida</taxon>
        <taxon>Glossiphoniidae</taxon>
        <taxon>Helobdella</taxon>
    </lineage>
</organism>
<evidence type="ECO:0000313" key="3">
    <source>
        <dbReference type="EnsemblMetazoa" id="HelroP180369"/>
    </source>
</evidence>
<dbReference type="Proteomes" id="UP000015101">
    <property type="component" value="Unassembled WGS sequence"/>
</dbReference>
<reference evidence="4" key="1">
    <citation type="submission" date="2012-12" db="EMBL/GenBank/DDBJ databases">
        <authorList>
            <person name="Hellsten U."/>
            <person name="Grimwood J."/>
            <person name="Chapman J.A."/>
            <person name="Shapiro H."/>
            <person name="Aerts A."/>
            <person name="Otillar R.P."/>
            <person name="Terry A.Y."/>
            <person name="Boore J.L."/>
            <person name="Simakov O."/>
            <person name="Marletaz F."/>
            <person name="Cho S.-J."/>
            <person name="Edsinger-Gonzales E."/>
            <person name="Havlak P."/>
            <person name="Kuo D.-H."/>
            <person name="Larsson T."/>
            <person name="Lv J."/>
            <person name="Arendt D."/>
            <person name="Savage R."/>
            <person name="Osoegawa K."/>
            <person name="de Jong P."/>
            <person name="Lindberg D.R."/>
            <person name="Seaver E.C."/>
            <person name="Weisblat D.A."/>
            <person name="Putnam N.H."/>
            <person name="Grigoriev I.V."/>
            <person name="Rokhsar D.S."/>
        </authorList>
    </citation>
    <scope>NUCLEOTIDE SEQUENCE</scope>
</reference>
<evidence type="ECO:0000313" key="2">
    <source>
        <dbReference type="EMBL" id="ESN93958.1"/>
    </source>
</evidence>
<dbReference type="HOGENOM" id="CLU_1344577_0_0_1"/>
<dbReference type="CTD" id="20207694"/>
<evidence type="ECO:0000313" key="4">
    <source>
        <dbReference type="Proteomes" id="UP000015101"/>
    </source>
</evidence>
<sequence length="204" mass="22818">MKAGADRRAETSDKRFAEMKADTDRRVEKQTADAYSRAEKQSADADRRAEKAELRTANGIKQPTFEGISSNEETIPKTTTQVSEIILPAYSPTGDVDCNARDISDTRGICDARDTYDAGDNYDARDNGKGSDNCDARVDVQKVIGRLTDEKNELNELTGSNDSDDEKVNNDRLDRLGKDFYEITDRNILKSKGQSHQQELEEIE</sequence>
<feature type="compositionally biased region" description="Basic and acidic residues" evidence="1">
    <location>
        <begin position="1"/>
        <end position="54"/>
    </location>
</feature>
<dbReference type="GeneID" id="20207694"/>
<feature type="region of interest" description="Disordered" evidence="1">
    <location>
        <begin position="1"/>
        <end position="77"/>
    </location>
</feature>
<dbReference type="EnsemblMetazoa" id="HelroT180369">
    <property type="protein sequence ID" value="HelroP180369"/>
    <property type="gene ID" value="HelroG180369"/>
</dbReference>
<feature type="compositionally biased region" description="Basic and acidic residues" evidence="1">
    <location>
        <begin position="166"/>
        <end position="175"/>
    </location>
</feature>
<evidence type="ECO:0000256" key="1">
    <source>
        <dbReference type="SAM" id="MobiDB-lite"/>
    </source>
</evidence>
<feature type="compositionally biased region" description="Polar residues" evidence="1">
    <location>
        <begin position="67"/>
        <end position="77"/>
    </location>
</feature>
<reference evidence="3" key="3">
    <citation type="submission" date="2015-06" db="UniProtKB">
        <authorList>
            <consortium name="EnsemblMetazoa"/>
        </authorList>
    </citation>
    <scope>IDENTIFICATION</scope>
</reference>
<protein>
    <submittedName>
        <fullName evidence="2 3">Uncharacterized protein</fullName>
    </submittedName>
</protein>
<dbReference type="KEGG" id="hro:HELRODRAFT_180369"/>
<feature type="region of interest" description="Disordered" evidence="1">
    <location>
        <begin position="113"/>
        <end position="132"/>
    </location>
</feature>
<dbReference type="InParanoid" id="T1FFU5"/>
<feature type="region of interest" description="Disordered" evidence="1">
    <location>
        <begin position="151"/>
        <end position="175"/>
    </location>
</feature>
<gene>
    <name evidence="3" type="primary">20207694</name>
    <name evidence="2" type="ORF">HELRODRAFT_180369</name>
</gene>
<accession>T1FFU5</accession>
<proteinExistence type="predicted"/>
<reference evidence="2 4" key="2">
    <citation type="journal article" date="2013" name="Nature">
        <title>Insights into bilaterian evolution from three spiralian genomes.</title>
        <authorList>
            <person name="Simakov O."/>
            <person name="Marletaz F."/>
            <person name="Cho S.J."/>
            <person name="Edsinger-Gonzales E."/>
            <person name="Havlak P."/>
            <person name="Hellsten U."/>
            <person name="Kuo D.H."/>
            <person name="Larsson T."/>
            <person name="Lv J."/>
            <person name="Arendt D."/>
            <person name="Savage R."/>
            <person name="Osoegawa K."/>
            <person name="de Jong P."/>
            <person name="Grimwood J."/>
            <person name="Chapman J.A."/>
            <person name="Shapiro H."/>
            <person name="Aerts A."/>
            <person name="Otillar R.P."/>
            <person name="Terry A.Y."/>
            <person name="Boore J.L."/>
            <person name="Grigoriev I.V."/>
            <person name="Lindberg D.R."/>
            <person name="Seaver E.C."/>
            <person name="Weisblat D.A."/>
            <person name="Putnam N.H."/>
            <person name="Rokhsar D.S."/>
        </authorList>
    </citation>
    <scope>NUCLEOTIDE SEQUENCE</scope>
</reference>
<name>T1FFU5_HELRO</name>
<dbReference type="AlphaFoldDB" id="T1FFU5"/>
<keyword evidence="4" id="KW-1185">Reference proteome</keyword>
<dbReference type="EMBL" id="KB097579">
    <property type="protein sequence ID" value="ESN93958.1"/>
    <property type="molecule type" value="Genomic_DNA"/>
</dbReference>
<dbReference type="RefSeq" id="XP_009027930.1">
    <property type="nucleotide sequence ID" value="XM_009029682.1"/>
</dbReference>
<dbReference type="EMBL" id="AMQM01007177">
    <property type="status" value="NOT_ANNOTATED_CDS"/>
    <property type="molecule type" value="Genomic_DNA"/>
</dbReference>